<keyword evidence="2 4" id="KW-0238">DNA-binding</keyword>
<dbReference type="InterPro" id="IPR009057">
    <property type="entry name" value="Homeodomain-like_sf"/>
</dbReference>
<dbReference type="InterPro" id="IPR036271">
    <property type="entry name" value="Tet_transcr_reg_TetR-rel_C_sf"/>
</dbReference>
<evidence type="ECO:0000256" key="3">
    <source>
        <dbReference type="ARBA" id="ARBA00023163"/>
    </source>
</evidence>
<dbReference type="InterPro" id="IPR001647">
    <property type="entry name" value="HTH_TetR"/>
</dbReference>
<dbReference type="PANTHER" id="PTHR47506:SF6">
    <property type="entry name" value="HTH-TYPE TRANSCRIPTIONAL REPRESSOR NEMR"/>
    <property type="match status" value="1"/>
</dbReference>
<dbReference type="Pfam" id="PF00440">
    <property type="entry name" value="TetR_N"/>
    <property type="match status" value="1"/>
</dbReference>
<keyword evidence="3" id="KW-0804">Transcription</keyword>
<dbReference type="GO" id="GO:0003677">
    <property type="term" value="F:DNA binding"/>
    <property type="evidence" value="ECO:0007669"/>
    <property type="project" value="UniProtKB-UniRule"/>
</dbReference>
<gene>
    <name evidence="6" type="primary">acuR</name>
    <name evidence="6" type="ORF">AQS8620_03103</name>
</gene>
<dbReference type="SUPFAM" id="SSF46689">
    <property type="entry name" value="Homeodomain-like"/>
    <property type="match status" value="1"/>
</dbReference>
<feature type="DNA-binding region" description="H-T-H motif" evidence="4">
    <location>
        <begin position="10"/>
        <end position="29"/>
    </location>
</feature>
<evidence type="ECO:0000259" key="5">
    <source>
        <dbReference type="PROSITE" id="PS50977"/>
    </source>
</evidence>
<evidence type="ECO:0000256" key="4">
    <source>
        <dbReference type="PROSITE-ProRule" id="PRU00335"/>
    </source>
</evidence>
<feature type="domain" description="HTH tetR-type" evidence="5">
    <location>
        <begin position="1"/>
        <end position="47"/>
    </location>
</feature>
<dbReference type="Pfam" id="PF16925">
    <property type="entry name" value="TetR_C_13"/>
    <property type="match status" value="1"/>
</dbReference>
<evidence type="ECO:0000256" key="2">
    <source>
        <dbReference type="ARBA" id="ARBA00023125"/>
    </source>
</evidence>
<dbReference type="SUPFAM" id="SSF48498">
    <property type="entry name" value="Tetracyclin repressor-like, C-terminal domain"/>
    <property type="match status" value="1"/>
</dbReference>
<dbReference type="Gene3D" id="1.10.357.10">
    <property type="entry name" value="Tetracycline Repressor, domain 2"/>
    <property type="match status" value="1"/>
</dbReference>
<organism evidence="6 7">
    <name type="scientific">Aquimixticola soesokkakensis</name>
    <dbReference type="NCBI Taxonomy" id="1519096"/>
    <lineage>
        <taxon>Bacteria</taxon>
        <taxon>Pseudomonadati</taxon>
        <taxon>Pseudomonadota</taxon>
        <taxon>Alphaproteobacteria</taxon>
        <taxon>Rhodobacterales</taxon>
        <taxon>Paracoccaceae</taxon>
        <taxon>Aquimixticola</taxon>
    </lineage>
</organism>
<proteinExistence type="predicted"/>
<name>A0A1Y5TLP7_9RHOB</name>
<evidence type="ECO:0000256" key="1">
    <source>
        <dbReference type="ARBA" id="ARBA00023015"/>
    </source>
</evidence>
<dbReference type="PROSITE" id="PS50977">
    <property type="entry name" value="HTH_TETR_2"/>
    <property type="match status" value="1"/>
</dbReference>
<dbReference type="InterPro" id="IPR011075">
    <property type="entry name" value="TetR_C"/>
</dbReference>
<keyword evidence="1" id="KW-0805">Transcription regulation</keyword>
<evidence type="ECO:0000313" key="6">
    <source>
        <dbReference type="EMBL" id="SLN66793.1"/>
    </source>
</evidence>
<keyword evidence="7" id="KW-1185">Reference proteome</keyword>
<dbReference type="Proteomes" id="UP000193862">
    <property type="component" value="Unassembled WGS sequence"/>
</dbReference>
<sequence>MTQTGFASLRLEDILVQAKVPKGSFYYHFPSKAAFTSTLITAYQDYLSAKLARHFTNPALPPLARLRAFTQEAQTSMARFEFRRGCLVGNLGQEVVTLPSGMRAQLQAALAQWQTQTAGLLRAAIGAGDLPADTDPDALAAYFWIGWEGAVLRAKLDQSPRPLIQFRDMFFNSLKGT</sequence>
<protein>
    <submittedName>
        <fullName evidence="6">Transcriptional regulator AcuR</fullName>
    </submittedName>
</protein>
<accession>A0A1Y5TLP7</accession>
<reference evidence="6 7" key="1">
    <citation type="submission" date="2017-03" db="EMBL/GenBank/DDBJ databases">
        <authorList>
            <person name="Afonso C.L."/>
            <person name="Miller P.J."/>
            <person name="Scott M.A."/>
            <person name="Spackman E."/>
            <person name="Goraichik I."/>
            <person name="Dimitrov K.M."/>
            <person name="Suarez D.L."/>
            <person name="Swayne D.E."/>
        </authorList>
    </citation>
    <scope>NUCLEOTIDE SEQUENCE [LARGE SCALE GENOMIC DNA]</scope>
    <source>
        <strain evidence="6 7">CECT 8620</strain>
    </source>
</reference>
<dbReference type="PANTHER" id="PTHR47506">
    <property type="entry name" value="TRANSCRIPTIONAL REGULATORY PROTEIN"/>
    <property type="match status" value="1"/>
</dbReference>
<evidence type="ECO:0000313" key="7">
    <source>
        <dbReference type="Proteomes" id="UP000193862"/>
    </source>
</evidence>
<dbReference type="EMBL" id="FWFS01000013">
    <property type="protein sequence ID" value="SLN66793.1"/>
    <property type="molecule type" value="Genomic_DNA"/>
</dbReference>
<dbReference type="AlphaFoldDB" id="A0A1Y5TLP7"/>